<dbReference type="PANTHER" id="PTHR30246:SF1">
    <property type="entry name" value="2-DEHYDRO-3-DEOXY-6-PHOSPHOGALACTONATE ALDOLASE-RELATED"/>
    <property type="match status" value="1"/>
</dbReference>
<reference evidence="9 10" key="1">
    <citation type="submission" date="2019-09" db="EMBL/GenBank/DDBJ databases">
        <title>Hybrid Assembly of the complete Genome of the Deep-Sea Bacterium Moritella marina from long Nanopore and Illumina reads.</title>
        <authorList>
            <person name="Magin S."/>
            <person name="Georgoulis A."/>
            <person name="Papadimitriou K."/>
            <person name="Iliakis G."/>
            <person name="Vorgias C.E."/>
        </authorList>
    </citation>
    <scope>NUCLEOTIDE SEQUENCE [LARGE SCALE GENOMIC DNA]</scope>
    <source>
        <strain evidence="9 10">MP-1</strain>
    </source>
</reference>
<dbReference type="InterPro" id="IPR013785">
    <property type="entry name" value="Aldolase_TIM"/>
</dbReference>
<evidence type="ECO:0000313" key="10">
    <source>
        <dbReference type="Proteomes" id="UP000327424"/>
    </source>
</evidence>
<dbReference type="EMBL" id="CP044399">
    <property type="protein sequence ID" value="QFI40026.1"/>
    <property type="molecule type" value="Genomic_DNA"/>
</dbReference>
<dbReference type="NCBIfam" id="TIGR01182">
    <property type="entry name" value="eda"/>
    <property type="match status" value="1"/>
</dbReference>
<proteinExistence type="inferred from homology"/>
<dbReference type="EC" id="4.1.2.14" evidence="5"/>
<keyword evidence="6" id="KW-0456">Lyase</keyword>
<evidence type="ECO:0000256" key="8">
    <source>
        <dbReference type="ARBA" id="ARBA00023277"/>
    </source>
</evidence>
<dbReference type="KEGG" id="mmaa:FR932_20525"/>
<evidence type="ECO:0000313" key="9">
    <source>
        <dbReference type="EMBL" id="QFI40026.1"/>
    </source>
</evidence>
<dbReference type="Pfam" id="PF01081">
    <property type="entry name" value="Aldolase"/>
    <property type="match status" value="1"/>
</dbReference>
<dbReference type="GO" id="GO:0008675">
    <property type="term" value="F:2-dehydro-3-deoxy-phosphogluconate aldolase activity"/>
    <property type="evidence" value="ECO:0007669"/>
    <property type="project" value="UniProtKB-EC"/>
</dbReference>
<comment type="pathway">
    <text evidence="2">Carbohydrate acid metabolism; 2-dehydro-3-deoxy-D-gluconate degradation; D-glyceraldehyde 3-phosphate and pyruvate from 2-dehydro-3-deoxy-D-gluconate: step 2/2.</text>
</comment>
<dbReference type="Gene3D" id="3.20.20.70">
    <property type="entry name" value="Aldolase class I"/>
    <property type="match status" value="1"/>
</dbReference>
<dbReference type="PROSITE" id="PS00159">
    <property type="entry name" value="ALDOLASE_KDPG_KHG_1"/>
    <property type="match status" value="1"/>
</dbReference>
<dbReference type="NCBIfam" id="NF004325">
    <property type="entry name" value="PRK05718.1"/>
    <property type="match status" value="1"/>
</dbReference>
<dbReference type="Proteomes" id="UP000327424">
    <property type="component" value="Chromosome"/>
</dbReference>
<evidence type="ECO:0000256" key="4">
    <source>
        <dbReference type="ARBA" id="ARBA00011233"/>
    </source>
</evidence>
<dbReference type="PANTHER" id="PTHR30246">
    <property type="entry name" value="2-KETO-3-DEOXY-6-PHOSPHOGLUCONATE ALDOLASE"/>
    <property type="match status" value="1"/>
</dbReference>
<name>A0A5J6WPF6_MORMI</name>
<dbReference type="AlphaFoldDB" id="A0A5J6WPF6"/>
<dbReference type="InterPro" id="IPR031337">
    <property type="entry name" value="KDPG/KHG_AS_1"/>
</dbReference>
<sequence length="214" mass="22565">MINNALIDQLAALAVMPVIQIENADDAVKLVEVLSENGLPAAEITFRSAAAGESIRRIRAAFPDVILCAGTVLTITQVDEAVSAGADFIISPGFNPTTVNYCIKNGIKIIPGINNPSQIEQALELGIKVVKFFPAEASGGVNMVKALVGPYSQIKLMPTGGIKPSNVMDYLAVPQVVACGGSWIATTADIANNNWDTIAKSVRDTCQLVQLNKT</sequence>
<evidence type="ECO:0000256" key="1">
    <source>
        <dbReference type="ARBA" id="ARBA00000654"/>
    </source>
</evidence>
<dbReference type="InterPro" id="IPR000887">
    <property type="entry name" value="Aldlse_KDPG_KHG"/>
</dbReference>
<dbReference type="RefSeq" id="WP_019442038.1">
    <property type="nucleotide sequence ID" value="NZ_ALOE01000025.1"/>
</dbReference>
<dbReference type="InterPro" id="IPR031338">
    <property type="entry name" value="KDPG/KHG_AS_2"/>
</dbReference>
<evidence type="ECO:0000256" key="5">
    <source>
        <dbReference type="ARBA" id="ARBA00013063"/>
    </source>
</evidence>
<accession>A0A5J6WPF6</accession>
<keyword evidence="10" id="KW-1185">Reference proteome</keyword>
<dbReference type="OrthoDB" id="9805177at2"/>
<comment type="catalytic activity">
    <reaction evidence="1">
        <text>2-dehydro-3-deoxy-6-phospho-D-gluconate = D-glyceraldehyde 3-phosphate + pyruvate</text>
        <dbReference type="Rhea" id="RHEA:17089"/>
        <dbReference type="ChEBI" id="CHEBI:15361"/>
        <dbReference type="ChEBI" id="CHEBI:57569"/>
        <dbReference type="ChEBI" id="CHEBI:59776"/>
        <dbReference type="EC" id="4.1.2.14"/>
    </reaction>
</comment>
<evidence type="ECO:0000256" key="2">
    <source>
        <dbReference type="ARBA" id="ARBA00004736"/>
    </source>
</evidence>
<keyword evidence="7" id="KW-0704">Schiff base</keyword>
<dbReference type="PROSITE" id="PS00160">
    <property type="entry name" value="ALDOLASE_KDPG_KHG_2"/>
    <property type="match status" value="1"/>
</dbReference>
<dbReference type="SUPFAM" id="SSF51569">
    <property type="entry name" value="Aldolase"/>
    <property type="match status" value="1"/>
</dbReference>
<keyword evidence="8" id="KW-0119">Carbohydrate metabolism</keyword>
<gene>
    <name evidence="9" type="ORF">FR932_20525</name>
</gene>
<protein>
    <recommendedName>
        <fullName evidence="5">2-dehydro-3-deoxy-phosphogluconate aldolase</fullName>
        <ecNumber evidence="5">4.1.2.14</ecNumber>
    </recommendedName>
</protein>
<evidence type="ECO:0000256" key="7">
    <source>
        <dbReference type="ARBA" id="ARBA00023270"/>
    </source>
</evidence>
<dbReference type="CDD" id="cd00452">
    <property type="entry name" value="KDPG_aldolase"/>
    <property type="match status" value="1"/>
</dbReference>
<comment type="subunit">
    <text evidence="4">Homotrimer.</text>
</comment>
<organism evidence="9 10">
    <name type="scientific">Moritella marina ATCC 15381</name>
    <dbReference type="NCBI Taxonomy" id="1202962"/>
    <lineage>
        <taxon>Bacteria</taxon>
        <taxon>Pseudomonadati</taxon>
        <taxon>Pseudomonadota</taxon>
        <taxon>Gammaproteobacteria</taxon>
        <taxon>Alteromonadales</taxon>
        <taxon>Moritellaceae</taxon>
        <taxon>Moritella</taxon>
    </lineage>
</organism>
<evidence type="ECO:0000256" key="6">
    <source>
        <dbReference type="ARBA" id="ARBA00023239"/>
    </source>
</evidence>
<evidence type="ECO:0000256" key="3">
    <source>
        <dbReference type="ARBA" id="ARBA00006906"/>
    </source>
</evidence>
<comment type="similarity">
    <text evidence="3">Belongs to the KHG/KDPG aldolase family.</text>
</comment>